<evidence type="ECO:0000259" key="1">
    <source>
        <dbReference type="PROSITE" id="PS50902"/>
    </source>
</evidence>
<reference evidence="2 3" key="2">
    <citation type="journal article" date="2010" name="Stand. Genomic Sci.">
        <title>Complete genome sequence of Sebaldella termitidis type strain (NCTC 11300).</title>
        <authorList>
            <person name="Harmon-Smith M."/>
            <person name="Celia L."/>
            <person name="Chertkov O."/>
            <person name="Lapidus A."/>
            <person name="Copeland A."/>
            <person name="Glavina Del Rio T."/>
            <person name="Nolan M."/>
            <person name="Lucas S."/>
            <person name="Tice H."/>
            <person name="Cheng J.F."/>
            <person name="Han C."/>
            <person name="Detter J.C."/>
            <person name="Bruce D."/>
            <person name="Goodwin L."/>
            <person name="Pitluck S."/>
            <person name="Pati A."/>
            <person name="Liolios K."/>
            <person name="Ivanova N."/>
            <person name="Mavromatis K."/>
            <person name="Mikhailova N."/>
            <person name="Chen A."/>
            <person name="Palaniappan K."/>
            <person name="Land M."/>
            <person name="Hauser L."/>
            <person name="Chang Y.J."/>
            <person name="Jeffries C.D."/>
            <person name="Brettin T."/>
            <person name="Goker M."/>
            <person name="Beck B."/>
            <person name="Bristow J."/>
            <person name="Eisen J.A."/>
            <person name="Markowitz V."/>
            <person name="Hugenholtz P."/>
            <person name="Kyrpides N.C."/>
            <person name="Klenk H.P."/>
            <person name="Chen F."/>
        </authorList>
    </citation>
    <scope>NUCLEOTIDE SEQUENCE [LARGE SCALE GENOMIC DNA]</scope>
    <source>
        <strain evidence="3">ATCC 33386 / NCTC 11300</strain>
    </source>
</reference>
<accession>D1AFZ9</accession>
<dbReference type="eggNOG" id="COG0716">
    <property type="taxonomic scope" value="Bacteria"/>
</dbReference>
<dbReference type="Pfam" id="PF12682">
    <property type="entry name" value="Flavodoxin_4"/>
    <property type="match status" value="1"/>
</dbReference>
<proteinExistence type="predicted"/>
<dbReference type="HOGENOM" id="CLU_068890_1_1_0"/>
<feature type="domain" description="Flavodoxin-like" evidence="1">
    <location>
        <begin position="4"/>
        <end position="159"/>
    </location>
</feature>
<reference evidence="3" key="1">
    <citation type="submission" date="2009-09" db="EMBL/GenBank/DDBJ databases">
        <title>The complete chromosome of Sebaldella termitidis ATCC 33386.</title>
        <authorList>
            <consortium name="US DOE Joint Genome Institute (JGI-PGF)"/>
            <person name="Lucas S."/>
            <person name="Copeland A."/>
            <person name="Lapidus A."/>
            <person name="Glavina del Rio T."/>
            <person name="Dalin E."/>
            <person name="Tice H."/>
            <person name="Bruce D."/>
            <person name="Goodwin L."/>
            <person name="Pitluck S."/>
            <person name="Kyrpides N."/>
            <person name="Mavromatis K."/>
            <person name="Ivanova N."/>
            <person name="Mikhailova N."/>
            <person name="Sims D."/>
            <person name="Meincke L."/>
            <person name="Brettin T."/>
            <person name="Detter J.C."/>
            <person name="Han C."/>
            <person name="Larimer F."/>
            <person name="Land M."/>
            <person name="Hauser L."/>
            <person name="Markowitz V."/>
            <person name="Cheng J.F."/>
            <person name="Hugenholtz P."/>
            <person name="Woyke T."/>
            <person name="Wu D."/>
            <person name="Eisen J.A."/>
        </authorList>
    </citation>
    <scope>NUCLEOTIDE SEQUENCE [LARGE SCALE GENOMIC DNA]</scope>
    <source>
        <strain evidence="3">ATCC 33386 / NCTC 11300</strain>
    </source>
</reference>
<dbReference type="PANTHER" id="PTHR39201:SF1">
    <property type="entry name" value="FLAVODOXIN-LIKE DOMAIN-CONTAINING PROTEIN"/>
    <property type="match status" value="1"/>
</dbReference>
<organism evidence="2 3">
    <name type="scientific">Sebaldella termitidis (strain ATCC 33386 / NCTC 11300)</name>
    <dbReference type="NCBI Taxonomy" id="526218"/>
    <lineage>
        <taxon>Bacteria</taxon>
        <taxon>Fusobacteriati</taxon>
        <taxon>Fusobacteriota</taxon>
        <taxon>Fusobacteriia</taxon>
        <taxon>Fusobacteriales</taxon>
        <taxon>Leptotrichiaceae</taxon>
        <taxon>Sebaldella</taxon>
    </lineage>
</organism>
<evidence type="ECO:0000313" key="2">
    <source>
        <dbReference type="EMBL" id="ACZ10625.1"/>
    </source>
</evidence>
<dbReference type="GO" id="GO:0010181">
    <property type="term" value="F:FMN binding"/>
    <property type="evidence" value="ECO:0007669"/>
    <property type="project" value="InterPro"/>
</dbReference>
<dbReference type="STRING" id="526218.Sterm_3791"/>
<dbReference type="PROSITE" id="PS50902">
    <property type="entry name" value="FLAVODOXIN_LIKE"/>
    <property type="match status" value="1"/>
</dbReference>
<dbReference type="Gene3D" id="3.40.50.360">
    <property type="match status" value="1"/>
</dbReference>
<protein>
    <submittedName>
        <fullName evidence="2">Flavodoxin</fullName>
    </submittedName>
</protein>
<dbReference type="NCBIfam" id="NF005501">
    <property type="entry name" value="PRK07116.1"/>
    <property type="match status" value="1"/>
</dbReference>
<dbReference type="KEGG" id="str:Sterm_3791"/>
<evidence type="ECO:0000313" key="3">
    <source>
        <dbReference type="Proteomes" id="UP000000845"/>
    </source>
</evidence>
<dbReference type="Proteomes" id="UP000000845">
    <property type="component" value="Chromosome"/>
</dbReference>
<keyword evidence="3" id="KW-1185">Reference proteome</keyword>
<dbReference type="PANTHER" id="PTHR39201">
    <property type="entry name" value="EXPORTED PROTEIN-RELATED"/>
    <property type="match status" value="1"/>
</dbReference>
<dbReference type="InterPro" id="IPR008254">
    <property type="entry name" value="Flavodoxin/NO_synth"/>
</dbReference>
<gene>
    <name evidence="2" type="ordered locus">Sterm_3791</name>
</gene>
<dbReference type="SUPFAM" id="SSF52218">
    <property type="entry name" value="Flavoproteins"/>
    <property type="match status" value="1"/>
</dbReference>
<name>D1AFZ9_SEBTE</name>
<dbReference type="EMBL" id="CP001739">
    <property type="protein sequence ID" value="ACZ10625.1"/>
    <property type="molecule type" value="Genomic_DNA"/>
</dbReference>
<dbReference type="RefSeq" id="WP_012863205.1">
    <property type="nucleotide sequence ID" value="NC_013517.1"/>
</dbReference>
<dbReference type="InterPro" id="IPR029039">
    <property type="entry name" value="Flavoprotein-like_sf"/>
</dbReference>
<sequence length="159" mass="17739">MSKKLVAYFSASGVTKKTAEKIASSAKADIFEIVPEQLYTDNDLDWQNSQSRSSVEMQDKSSRPPISSKIEKIDEYDAILLGFPIWWYVAPTIINTFLESYNFSGKKIALFATSGMSGMGNTTSELKKSSPNAVFIAEKRFASSASQEEIEKWLNDLDI</sequence>
<dbReference type="AlphaFoldDB" id="D1AFZ9"/>